<dbReference type="OrthoDB" id="5988651at2759"/>
<dbReference type="Proteomes" id="UP000433883">
    <property type="component" value="Unassembled WGS sequence"/>
</dbReference>
<evidence type="ECO:0000256" key="1">
    <source>
        <dbReference type="SAM" id="MobiDB-lite"/>
    </source>
</evidence>
<keyword evidence="4" id="KW-1185">Reference proteome</keyword>
<dbReference type="EMBL" id="WNWR01000064">
    <property type="protein sequence ID" value="KAE9992276.1"/>
    <property type="molecule type" value="Genomic_DNA"/>
</dbReference>
<dbReference type="AlphaFoldDB" id="A0A8H3ZHL0"/>
<feature type="compositionally biased region" description="Polar residues" evidence="1">
    <location>
        <begin position="1"/>
        <end position="14"/>
    </location>
</feature>
<dbReference type="Proteomes" id="UP000490939">
    <property type="component" value="Unassembled WGS sequence"/>
</dbReference>
<accession>A0A8H3ZHL0</accession>
<comment type="caution">
    <text evidence="3">The sequence shown here is derived from an EMBL/GenBank/DDBJ whole genome shotgun (WGS) entry which is preliminary data.</text>
</comment>
<evidence type="ECO:0008006" key="5">
    <source>
        <dbReference type="Google" id="ProtNLM"/>
    </source>
</evidence>
<proteinExistence type="predicted"/>
<dbReference type="EMBL" id="WNWQ01000025">
    <property type="protein sequence ID" value="KAE9983702.1"/>
    <property type="molecule type" value="Genomic_DNA"/>
</dbReference>
<evidence type="ECO:0000313" key="3">
    <source>
        <dbReference type="EMBL" id="KAE9992276.1"/>
    </source>
</evidence>
<protein>
    <recommendedName>
        <fullName evidence="5">SMP domain-containing protein</fullName>
    </recommendedName>
</protein>
<evidence type="ECO:0000313" key="4">
    <source>
        <dbReference type="Proteomes" id="UP000490939"/>
    </source>
</evidence>
<feature type="compositionally biased region" description="Low complexity" evidence="1">
    <location>
        <begin position="36"/>
        <end position="66"/>
    </location>
</feature>
<sequence>MSSKNQGQGKSGNEMTKETASKIQSTQDKSGGDMTSGGFAARAQGAADRNANNNAGTNAQSGGAKK</sequence>
<feature type="region of interest" description="Disordered" evidence="1">
    <location>
        <begin position="1"/>
        <end position="66"/>
    </location>
</feature>
<organism evidence="3 4">
    <name type="scientific">Venturia inaequalis</name>
    <name type="common">Apple scab fungus</name>
    <dbReference type="NCBI Taxonomy" id="5025"/>
    <lineage>
        <taxon>Eukaryota</taxon>
        <taxon>Fungi</taxon>
        <taxon>Dikarya</taxon>
        <taxon>Ascomycota</taxon>
        <taxon>Pezizomycotina</taxon>
        <taxon>Dothideomycetes</taxon>
        <taxon>Pleosporomycetidae</taxon>
        <taxon>Venturiales</taxon>
        <taxon>Venturiaceae</taxon>
        <taxon>Venturia</taxon>
    </lineage>
</organism>
<gene>
    <name evidence="2" type="ORF">BLS_003849</name>
    <name evidence="3" type="ORF">EG327_009537</name>
</gene>
<name>A0A8H3ZHL0_VENIN</name>
<evidence type="ECO:0000313" key="2">
    <source>
        <dbReference type="EMBL" id="KAE9983702.1"/>
    </source>
</evidence>
<reference evidence="3 4" key="1">
    <citation type="submission" date="2019-07" db="EMBL/GenBank/DDBJ databases">
        <title>Venturia inaequalis Genome Resource.</title>
        <authorList>
            <person name="Lichtner F.J."/>
        </authorList>
    </citation>
    <scope>NUCLEOTIDE SEQUENCE [LARGE SCALE GENOMIC DNA]</scope>
    <source>
        <strain evidence="2">Bline_iso_100314</strain>
        <strain evidence="3 4">DMI_063113</strain>
    </source>
</reference>